<evidence type="ECO:0000256" key="8">
    <source>
        <dbReference type="ARBA" id="ARBA00023136"/>
    </source>
</evidence>
<dbReference type="PANTHER" id="PTHR24282">
    <property type="entry name" value="CYTOCHROME P450 FAMILY MEMBER"/>
    <property type="match status" value="1"/>
</dbReference>
<proteinExistence type="inferred from homology"/>
<name>A0A8J5RYZ2_ZIZPA</name>
<keyword evidence="11" id="KW-1185">Reference proteome</keyword>
<dbReference type="PANTHER" id="PTHR24282:SF135">
    <property type="entry name" value="CYTOCHROME P450 709B2"/>
    <property type="match status" value="1"/>
</dbReference>
<evidence type="ECO:0000313" key="10">
    <source>
        <dbReference type="EMBL" id="KAG8063251.1"/>
    </source>
</evidence>
<dbReference type="GO" id="GO:0020037">
    <property type="term" value="F:heme binding"/>
    <property type="evidence" value="ECO:0007669"/>
    <property type="project" value="InterPro"/>
</dbReference>
<accession>A0A8J5RYZ2</accession>
<evidence type="ECO:0000256" key="1">
    <source>
        <dbReference type="ARBA" id="ARBA00004370"/>
    </source>
</evidence>
<sequence length="542" mass="61908">MATAASWLALLVSAAAVAAAWVWGWYAWRLRAVARRFAARGVRGPRYEFLRGCNEEVRRMKAAAAAAAELGVRDHDYLRRIMPHFVAWKDLYGGTFLFWNGPQPRICISDYEMVKKILLNKYGHFVKNDAHPTILAMIGKGLVLVEGAEWVRHHRVVSPAFAMDKLKMMTKTMVSCAECFIKEWQYQACNSKSIEIEVEFNKQFQELTADVICHTAFGSSYKEGKEVFHAQKQLQANLMATILNVQLPGFKYLPTKGNRCKWMLEKKMKNTLMQIIQSRLASKGNGYGDDLLGVMLDACFTTEQGQKQDEQILSMDEIIHECKTFFFVGHETTSHLLTWTMFLLSVYPEWQERLRQEVMRECGKENPNADKLIELKEVGTYMPLRGLHNQLINLYNQHCSLMLQMTMVLLETLRLYTPVIFMFRKPITDMNLPRGTPVVIPIPMLHRDKEVWGDDANEFNPLRFQNGVTKAAKIPHAFLGFSVGPRSCIGQNFAMLEAKSAIAMILQRFSFTLSPNYVHAPADQLTLQPKFGLPILVRPLDA</sequence>
<evidence type="ECO:0000256" key="5">
    <source>
        <dbReference type="ARBA" id="ARBA00023002"/>
    </source>
</evidence>
<keyword evidence="5 9" id="KW-0560">Oxidoreductase</keyword>
<organism evidence="10 11">
    <name type="scientific">Zizania palustris</name>
    <name type="common">Northern wild rice</name>
    <dbReference type="NCBI Taxonomy" id="103762"/>
    <lineage>
        <taxon>Eukaryota</taxon>
        <taxon>Viridiplantae</taxon>
        <taxon>Streptophyta</taxon>
        <taxon>Embryophyta</taxon>
        <taxon>Tracheophyta</taxon>
        <taxon>Spermatophyta</taxon>
        <taxon>Magnoliopsida</taxon>
        <taxon>Liliopsida</taxon>
        <taxon>Poales</taxon>
        <taxon>Poaceae</taxon>
        <taxon>BOP clade</taxon>
        <taxon>Oryzoideae</taxon>
        <taxon>Oryzeae</taxon>
        <taxon>Zizaniinae</taxon>
        <taxon>Zizania</taxon>
    </lineage>
</organism>
<comment type="similarity">
    <text evidence="2 9">Belongs to the cytochrome P450 family.</text>
</comment>
<dbReference type="GO" id="GO:0006629">
    <property type="term" value="P:lipid metabolic process"/>
    <property type="evidence" value="ECO:0007669"/>
    <property type="project" value="UniProtKB-ARBA"/>
</dbReference>
<reference evidence="10" key="2">
    <citation type="submission" date="2021-02" db="EMBL/GenBank/DDBJ databases">
        <authorList>
            <person name="Kimball J.A."/>
            <person name="Haas M.W."/>
            <person name="Macchietto M."/>
            <person name="Kono T."/>
            <person name="Duquette J."/>
            <person name="Shao M."/>
        </authorList>
    </citation>
    <scope>NUCLEOTIDE SEQUENCE</scope>
    <source>
        <tissue evidence="10">Fresh leaf tissue</tissue>
    </source>
</reference>
<dbReference type="PROSITE" id="PS00086">
    <property type="entry name" value="CYTOCHROME_P450"/>
    <property type="match status" value="1"/>
</dbReference>
<dbReference type="Proteomes" id="UP000729402">
    <property type="component" value="Unassembled WGS sequence"/>
</dbReference>
<dbReference type="CDD" id="cd20641">
    <property type="entry name" value="CYP709"/>
    <property type="match status" value="1"/>
</dbReference>
<keyword evidence="6 9" id="KW-0408">Iron</keyword>
<dbReference type="Pfam" id="PF00067">
    <property type="entry name" value="p450"/>
    <property type="match status" value="2"/>
</dbReference>
<comment type="caution">
    <text evidence="10">The sequence shown here is derived from an EMBL/GenBank/DDBJ whole genome shotgun (WGS) entry which is preliminary data.</text>
</comment>
<dbReference type="GO" id="GO:0005506">
    <property type="term" value="F:iron ion binding"/>
    <property type="evidence" value="ECO:0007669"/>
    <property type="project" value="InterPro"/>
</dbReference>
<evidence type="ECO:0000313" key="11">
    <source>
        <dbReference type="Proteomes" id="UP000729402"/>
    </source>
</evidence>
<dbReference type="InterPro" id="IPR017972">
    <property type="entry name" value="Cyt_P450_CS"/>
</dbReference>
<dbReference type="InterPro" id="IPR050665">
    <property type="entry name" value="Cytochrome_P450_Monooxygen"/>
</dbReference>
<keyword evidence="4 9" id="KW-0479">Metal-binding</keyword>
<dbReference type="InterPro" id="IPR001128">
    <property type="entry name" value="Cyt_P450"/>
</dbReference>
<evidence type="ECO:0000256" key="9">
    <source>
        <dbReference type="RuleBase" id="RU000461"/>
    </source>
</evidence>
<gene>
    <name evidence="10" type="ORF">GUJ93_ZPchr0003g17239</name>
</gene>
<reference evidence="10" key="1">
    <citation type="journal article" date="2021" name="bioRxiv">
        <title>Whole Genome Assembly and Annotation of Northern Wild Rice, Zizania palustris L., Supports a Whole Genome Duplication in the Zizania Genus.</title>
        <authorList>
            <person name="Haas M."/>
            <person name="Kono T."/>
            <person name="Macchietto M."/>
            <person name="Millas R."/>
            <person name="McGilp L."/>
            <person name="Shao M."/>
            <person name="Duquette J."/>
            <person name="Hirsch C.N."/>
            <person name="Kimball J."/>
        </authorList>
    </citation>
    <scope>NUCLEOTIDE SEQUENCE</scope>
    <source>
        <tissue evidence="10">Fresh leaf tissue</tissue>
    </source>
</reference>
<evidence type="ECO:0000256" key="3">
    <source>
        <dbReference type="ARBA" id="ARBA00022617"/>
    </source>
</evidence>
<dbReference type="GO" id="GO:0016020">
    <property type="term" value="C:membrane"/>
    <property type="evidence" value="ECO:0007669"/>
    <property type="project" value="UniProtKB-SubCell"/>
</dbReference>
<dbReference type="OrthoDB" id="634536at2759"/>
<evidence type="ECO:0000256" key="7">
    <source>
        <dbReference type="ARBA" id="ARBA00023033"/>
    </source>
</evidence>
<evidence type="ECO:0000256" key="6">
    <source>
        <dbReference type="ARBA" id="ARBA00023004"/>
    </source>
</evidence>
<dbReference type="AlphaFoldDB" id="A0A8J5RYZ2"/>
<keyword evidence="3 9" id="KW-0349">Heme</keyword>
<keyword evidence="8" id="KW-0472">Membrane</keyword>
<evidence type="ECO:0000256" key="4">
    <source>
        <dbReference type="ARBA" id="ARBA00022723"/>
    </source>
</evidence>
<comment type="subcellular location">
    <subcellularLocation>
        <location evidence="1">Membrane</location>
    </subcellularLocation>
</comment>
<dbReference type="EMBL" id="JAAALK010000286">
    <property type="protein sequence ID" value="KAG8063251.1"/>
    <property type="molecule type" value="Genomic_DNA"/>
</dbReference>
<protein>
    <recommendedName>
        <fullName evidence="12">Cytochrome P450</fullName>
    </recommendedName>
</protein>
<dbReference type="GO" id="GO:0016705">
    <property type="term" value="F:oxidoreductase activity, acting on paired donors, with incorporation or reduction of molecular oxygen"/>
    <property type="evidence" value="ECO:0007669"/>
    <property type="project" value="InterPro"/>
</dbReference>
<evidence type="ECO:0008006" key="12">
    <source>
        <dbReference type="Google" id="ProtNLM"/>
    </source>
</evidence>
<keyword evidence="7 9" id="KW-0503">Monooxygenase</keyword>
<dbReference type="GO" id="GO:0004497">
    <property type="term" value="F:monooxygenase activity"/>
    <property type="evidence" value="ECO:0007669"/>
    <property type="project" value="UniProtKB-KW"/>
</dbReference>
<evidence type="ECO:0000256" key="2">
    <source>
        <dbReference type="ARBA" id="ARBA00010617"/>
    </source>
</evidence>